<evidence type="ECO:0000313" key="2">
    <source>
        <dbReference type="EMBL" id="KAG5263737.1"/>
    </source>
</evidence>
<proteinExistence type="predicted"/>
<keyword evidence="1" id="KW-1133">Transmembrane helix</keyword>
<keyword evidence="1" id="KW-0472">Membrane</keyword>
<name>A0AAV6FRJ5_9TELE</name>
<evidence type="ECO:0000256" key="1">
    <source>
        <dbReference type="SAM" id="Phobius"/>
    </source>
</evidence>
<dbReference type="Gene3D" id="1.20.1070.10">
    <property type="entry name" value="Rhodopsin 7-helix transmembrane proteins"/>
    <property type="match status" value="1"/>
</dbReference>
<dbReference type="SUPFAM" id="SSF81321">
    <property type="entry name" value="Family A G protein-coupled receptor-like"/>
    <property type="match status" value="1"/>
</dbReference>
<dbReference type="EMBL" id="JADWDJ010000021">
    <property type="protein sequence ID" value="KAG5263737.1"/>
    <property type="molecule type" value="Genomic_DNA"/>
</dbReference>
<comment type="caution">
    <text evidence="2">The sequence shown here is derived from an EMBL/GenBank/DDBJ whole genome shotgun (WGS) entry which is preliminary data.</text>
</comment>
<gene>
    <name evidence="2" type="ORF">AALO_G00268030</name>
</gene>
<evidence type="ECO:0000313" key="3">
    <source>
        <dbReference type="Proteomes" id="UP000823561"/>
    </source>
</evidence>
<organism evidence="2 3">
    <name type="scientific">Alosa alosa</name>
    <name type="common">allis shad</name>
    <dbReference type="NCBI Taxonomy" id="278164"/>
    <lineage>
        <taxon>Eukaryota</taxon>
        <taxon>Metazoa</taxon>
        <taxon>Chordata</taxon>
        <taxon>Craniata</taxon>
        <taxon>Vertebrata</taxon>
        <taxon>Euteleostomi</taxon>
        <taxon>Actinopterygii</taxon>
        <taxon>Neopterygii</taxon>
        <taxon>Teleostei</taxon>
        <taxon>Clupei</taxon>
        <taxon>Clupeiformes</taxon>
        <taxon>Clupeoidei</taxon>
        <taxon>Clupeidae</taxon>
        <taxon>Alosa</taxon>
    </lineage>
</organism>
<keyword evidence="1" id="KW-0812">Transmembrane</keyword>
<dbReference type="Proteomes" id="UP000823561">
    <property type="component" value="Chromosome 21"/>
</dbReference>
<dbReference type="AlphaFoldDB" id="A0AAV6FRJ5"/>
<evidence type="ECO:0008006" key="4">
    <source>
        <dbReference type="Google" id="ProtNLM"/>
    </source>
</evidence>
<accession>A0AAV6FRJ5</accession>
<keyword evidence="3" id="KW-1185">Reference proteome</keyword>
<feature type="transmembrane region" description="Helical" evidence="1">
    <location>
        <begin position="26"/>
        <end position="51"/>
    </location>
</feature>
<protein>
    <recommendedName>
        <fullName evidence="4">Melatonin receptor 1a</fullName>
    </recommendedName>
</protein>
<sequence length="88" mass="9628">MVEGTDIPLRNTSSRDVGKGALHFPWVATTLASVLITTIVVDILGNLLVIISVFRNRKLRKAATFSSGKITLRFEGGTREQFISTARP</sequence>
<reference evidence="2" key="1">
    <citation type="submission" date="2020-10" db="EMBL/GenBank/DDBJ databases">
        <title>Chromosome-scale genome assembly of the Allis shad, Alosa alosa.</title>
        <authorList>
            <person name="Margot Z."/>
            <person name="Christophe K."/>
            <person name="Cabau C."/>
            <person name="Louis A."/>
            <person name="Berthelot C."/>
            <person name="Parey E."/>
            <person name="Roest Crollius H."/>
            <person name="Montfort J."/>
            <person name="Robinson-Rechavi M."/>
            <person name="Bucao C."/>
            <person name="Bouchez O."/>
            <person name="Gislard M."/>
            <person name="Lluch J."/>
            <person name="Milhes M."/>
            <person name="Lampietro C."/>
            <person name="Lopez Roques C."/>
            <person name="Donnadieu C."/>
            <person name="Braasch I."/>
            <person name="Desvignes T."/>
            <person name="Postlethwait J."/>
            <person name="Bobe J."/>
            <person name="Guiguen Y."/>
        </authorList>
    </citation>
    <scope>NUCLEOTIDE SEQUENCE</scope>
    <source>
        <strain evidence="2">M-15738</strain>
        <tissue evidence="2">Blood</tissue>
    </source>
</reference>